<dbReference type="AlphaFoldDB" id="A0A444UR37"/>
<comment type="caution">
    <text evidence="2">The sequence shown here is derived from an EMBL/GenBank/DDBJ whole genome shotgun (WGS) entry which is preliminary data.</text>
</comment>
<reference evidence="2 3" key="1">
    <citation type="submission" date="2019-01" db="EMBL/GenBank/DDBJ databases">
        <title>Draft Genome and Complete Hox-Cluster Characterization of the Sterlet Sturgeon (Acipenser ruthenus).</title>
        <authorList>
            <person name="Wei Q."/>
        </authorList>
    </citation>
    <scope>NUCLEOTIDE SEQUENCE [LARGE SCALE GENOMIC DNA]</scope>
    <source>
        <strain evidence="2">WHYD16114868_AA</strain>
        <tissue evidence="2">Blood</tissue>
    </source>
</reference>
<feature type="compositionally biased region" description="Basic and acidic residues" evidence="1">
    <location>
        <begin position="22"/>
        <end position="35"/>
    </location>
</feature>
<feature type="region of interest" description="Disordered" evidence="1">
    <location>
        <begin position="97"/>
        <end position="133"/>
    </location>
</feature>
<sequence>MVRRGSSEMRPGRQEEEVEGSGSERHVAGEEKTAEGDGEVAGPSSVNFPLQAENEYDGIAELFDPISMISDWGSTDNSEAEELVEQTVKQLEEEMEFTVVEGKGKGKSKRKAPEDDGNRGGVNKMKIFEAPPPIPAVIGGSYGALINEEGTDVSREEESADEIQEVSETQMSEGLKGPYLNQEGVDNFAAVTGMEKGSDMGDPPEESREHDGPTRIGVTASEVV</sequence>
<proteinExistence type="predicted"/>
<accession>A0A444UR37</accession>
<feature type="region of interest" description="Disordered" evidence="1">
    <location>
        <begin position="151"/>
        <end position="224"/>
    </location>
</feature>
<organism evidence="2 3">
    <name type="scientific">Acipenser ruthenus</name>
    <name type="common">Sterlet sturgeon</name>
    <dbReference type="NCBI Taxonomy" id="7906"/>
    <lineage>
        <taxon>Eukaryota</taxon>
        <taxon>Metazoa</taxon>
        <taxon>Chordata</taxon>
        <taxon>Craniata</taxon>
        <taxon>Vertebrata</taxon>
        <taxon>Euteleostomi</taxon>
        <taxon>Actinopterygii</taxon>
        <taxon>Chondrostei</taxon>
        <taxon>Acipenseriformes</taxon>
        <taxon>Acipenseridae</taxon>
        <taxon>Acipenser</taxon>
    </lineage>
</organism>
<gene>
    <name evidence="2" type="ORF">EOD39_22017</name>
</gene>
<evidence type="ECO:0000256" key="1">
    <source>
        <dbReference type="SAM" id="MobiDB-lite"/>
    </source>
</evidence>
<evidence type="ECO:0000313" key="3">
    <source>
        <dbReference type="Proteomes" id="UP000289886"/>
    </source>
</evidence>
<feature type="compositionally biased region" description="Basic and acidic residues" evidence="1">
    <location>
        <begin position="1"/>
        <end position="15"/>
    </location>
</feature>
<keyword evidence="3" id="KW-1185">Reference proteome</keyword>
<protein>
    <submittedName>
        <fullName evidence="2">Uncharacterized protein</fullName>
    </submittedName>
</protein>
<evidence type="ECO:0000313" key="2">
    <source>
        <dbReference type="EMBL" id="RXM90619.1"/>
    </source>
</evidence>
<name>A0A444UR37_ACIRT</name>
<dbReference type="Proteomes" id="UP000289886">
    <property type="component" value="Unassembled WGS sequence"/>
</dbReference>
<dbReference type="EMBL" id="SCEB01017192">
    <property type="protein sequence ID" value="RXM90619.1"/>
    <property type="molecule type" value="Genomic_DNA"/>
</dbReference>
<feature type="region of interest" description="Disordered" evidence="1">
    <location>
        <begin position="1"/>
        <end position="49"/>
    </location>
</feature>